<dbReference type="InterPro" id="IPR012337">
    <property type="entry name" value="RNaseH-like_sf"/>
</dbReference>
<dbReference type="PANTHER" id="PTHR47723:SF19">
    <property type="entry name" value="POLYNUCLEOTIDYL TRANSFERASE, RIBONUCLEASE H-LIKE SUPERFAMILY PROTEIN"/>
    <property type="match status" value="1"/>
</dbReference>
<keyword evidence="3" id="KW-1185">Reference proteome</keyword>
<evidence type="ECO:0000259" key="1">
    <source>
        <dbReference type="Pfam" id="PF13456"/>
    </source>
</evidence>
<dbReference type="CDD" id="cd06222">
    <property type="entry name" value="RNase_H_like"/>
    <property type="match status" value="1"/>
</dbReference>
<gene>
    <name evidence="2" type="ORF">F3Y22_tig00110904pilonHSYRG00245</name>
</gene>
<dbReference type="AlphaFoldDB" id="A0A6A2ZG02"/>
<evidence type="ECO:0000313" key="2">
    <source>
        <dbReference type="EMBL" id="KAE8690269.1"/>
    </source>
</evidence>
<organism evidence="2 3">
    <name type="scientific">Hibiscus syriacus</name>
    <name type="common">Rose of Sharon</name>
    <dbReference type="NCBI Taxonomy" id="106335"/>
    <lineage>
        <taxon>Eukaryota</taxon>
        <taxon>Viridiplantae</taxon>
        <taxon>Streptophyta</taxon>
        <taxon>Embryophyta</taxon>
        <taxon>Tracheophyta</taxon>
        <taxon>Spermatophyta</taxon>
        <taxon>Magnoliopsida</taxon>
        <taxon>eudicotyledons</taxon>
        <taxon>Gunneridae</taxon>
        <taxon>Pentapetalae</taxon>
        <taxon>rosids</taxon>
        <taxon>malvids</taxon>
        <taxon>Malvales</taxon>
        <taxon>Malvaceae</taxon>
        <taxon>Malvoideae</taxon>
        <taxon>Hibiscus</taxon>
    </lineage>
</organism>
<sequence>MLLINKDKLEEFMMMEINKWIWTNLSKACYFSNDIKEWDIMFGAILWNTWCYRNSIVFDNLIEDNMGIIERSRRLRGLMRRAADQEEEAQRRVNRSRVGGTVWTAPPEHWITVNTDGSRNVANELASCGGVILNNAIEWLVGFEKFIGLCSILKAELWGVYVGLYCAWNTGNGVTDKLTKGVEPEIIETHVFYYPPIDILNVLMVDSSLLALVLWVLFR</sequence>
<dbReference type="InterPro" id="IPR002156">
    <property type="entry name" value="RNaseH_domain"/>
</dbReference>
<feature type="domain" description="RNase H type-1" evidence="1">
    <location>
        <begin position="114"/>
        <end position="171"/>
    </location>
</feature>
<accession>A0A6A2ZG02</accession>
<dbReference type="SUPFAM" id="SSF53098">
    <property type="entry name" value="Ribonuclease H-like"/>
    <property type="match status" value="1"/>
</dbReference>
<dbReference type="InterPro" id="IPR044730">
    <property type="entry name" value="RNase_H-like_dom_plant"/>
</dbReference>
<dbReference type="Pfam" id="PF13456">
    <property type="entry name" value="RVT_3"/>
    <property type="match status" value="1"/>
</dbReference>
<reference evidence="2" key="1">
    <citation type="submission" date="2019-09" db="EMBL/GenBank/DDBJ databases">
        <title>Draft genome information of white flower Hibiscus syriacus.</title>
        <authorList>
            <person name="Kim Y.-M."/>
        </authorList>
    </citation>
    <scope>NUCLEOTIDE SEQUENCE [LARGE SCALE GENOMIC DNA]</scope>
    <source>
        <strain evidence="2">YM2019G1</strain>
    </source>
</reference>
<name>A0A6A2ZG02_HIBSY</name>
<proteinExistence type="predicted"/>
<dbReference type="GO" id="GO:0003676">
    <property type="term" value="F:nucleic acid binding"/>
    <property type="evidence" value="ECO:0007669"/>
    <property type="project" value="InterPro"/>
</dbReference>
<dbReference type="Proteomes" id="UP000436088">
    <property type="component" value="Unassembled WGS sequence"/>
</dbReference>
<dbReference type="PANTHER" id="PTHR47723">
    <property type="entry name" value="OS05G0353850 PROTEIN"/>
    <property type="match status" value="1"/>
</dbReference>
<evidence type="ECO:0000313" key="3">
    <source>
        <dbReference type="Proteomes" id="UP000436088"/>
    </source>
</evidence>
<protein>
    <recommendedName>
        <fullName evidence="1">RNase H type-1 domain-containing protein</fullName>
    </recommendedName>
</protein>
<dbReference type="EMBL" id="VEPZ02001156">
    <property type="protein sequence ID" value="KAE8690269.1"/>
    <property type="molecule type" value="Genomic_DNA"/>
</dbReference>
<dbReference type="GO" id="GO:0004523">
    <property type="term" value="F:RNA-DNA hybrid ribonuclease activity"/>
    <property type="evidence" value="ECO:0007669"/>
    <property type="project" value="InterPro"/>
</dbReference>
<comment type="caution">
    <text evidence="2">The sequence shown here is derived from an EMBL/GenBank/DDBJ whole genome shotgun (WGS) entry which is preliminary data.</text>
</comment>
<dbReference type="InterPro" id="IPR053151">
    <property type="entry name" value="RNase_H-like"/>
</dbReference>